<gene>
    <name evidence="1" type="ORF">E2C01_061740</name>
</gene>
<evidence type="ECO:0000313" key="2">
    <source>
        <dbReference type="Proteomes" id="UP000324222"/>
    </source>
</evidence>
<dbReference type="AlphaFoldDB" id="A0A5B7HBT6"/>
<reference evidence="1 2" key="1">
    <citation type="submission" date="2019-05" db="EMBL/GenBank/DDBJ databases">
        <title>Another draft genome of Portunus trituberculatus and its Hox gene families provides insights of decapod evolution.</title>
        <authorList>
            <person name="Jeong J.-H."/>
            <person name="Song I."/>
            <person name="Kim S."/>
            <person name="Choi T."/>
            <person name="Kim D."/>
            <person name="Ryu S."/>
            <person name="Kim W."/>
        </authorList>
    </citation>
    <scope>NUCLEOTIDE SEQUENCE [LARGE SCALE GENOMIC DNA]</scope>
    <source>
        <tissue evidence="1">Muscle</tissue>
    </source>
</reference>
<dbReference type="EMBL" id="VSRR010026429">
    <property type="protein sequence ID" value="MPC67563.1"/>
    <property type="molecule type" value="Genomic_DNA"/>
</dbReference>
<keyword evidence="2" id="KW-1185">Reference proteome</keyword>
<comment type="caution">
    <text evidence="1">The sequence shown here is derived from an EMBL/GenBank/DDBJ whole genome shotgun (WGS) entry which is preliminary data.</text>
</comment>
<name>A0A5B7HBT6_PORTR</name>
<organism evidence="1 2">
    <name type="scientific">Portunus trituberculatus</name>
    <name type="common">Swimming crab</name>
    <name type="synonym">Neptunus trituberculatus</name>
    <dbReference type="NCBI Taxonomy" id="210409"/>
    <lineage>
        <taxon>Eukaryota</taxon>
        <taxon>Metazoa</taxon>
        <taxon>Ecdysozoa</taxon>
        <taxon>Arthropoda</taxon>
        <taxon>Crustacea</taxon>
        <taxon>Multicrustacea</taxon>
        <taxon>Malacostraca</taxon>
        <taxon>Eumalacostraca</taxon>
        <taxon>Eucarida</taxon>
        <taxon>Decapoda</taxon>
        <taxon>Pleocyemata</taxon>
        <taxon>Brachyura</taxon>
        <taxon>Eubrachyura</taxon>
        <taxon>Portunoidea</taxon>
        <taxon>Portunidae</taxon>
        <taxon>Portuninae</taxon>
        <taxon>Portunus</taxon>
    </lineage>
</organism>
<protein>
    <submittedName>
        <fullName evidence="1">Uncharacterized protein</fullName>
    </submittedName>
</protein>
<sequence>MEVTGVFKAIIFHLAPSTTRPAQPSLILQGVQGGGEVRAGQQGEGCRECRRRLHAGSVLGHRIAPNTCFRHVPRYTQHTPGNTVTRSNKVS</sequence>
<accession>A0A5B7HBT6</accession>
<evidence type="ECO:0000313" key="1">
    <source>
        <dbReference type="EMBL" id="MPC67563.1"/>
    </source>
</evidence>
<dbReference type="Proteomes" id="UP000324222">
    <property type="component" value="Unassembled WGS sequence"/>
</dbReference>
<proteinExistence type="predicted"/>